<dbReference type="InterPro" id="IPR021005">
    <property type="entry name" value="Znf_CGNR"/>
</dbReference>
<protein>
    <recommendedName>
        <fullName evidence="1">Zinc finger CGNR domain-containing protein</fullName>
    </recommendedName>
</protein>
<dbReference type="PANTHER" id="PTHR35525">
    <property type="entry name" value="BLL6575 PROTEIN"/>
    <property type="match status" value="1"/>
</dbReference>
<dbReference type="InterPro" id="IPR010852">
    <property type="entry name" value="ABATE"/>
</dbReference>
<reference evidence="2 3" key="1">
    <citation type="submission" date="2011-11" db="EMBL/GenBank/DDBJ databases">
        <title>Whole genome shotgun sequence of Gordonia araii NBRC 100433.</title>
        <authorList>
            <person name="Yoshida Y."/>
            <person name="Hosoyama A."/>
            <person name="Tsuchikane K."/>
            <person name="Katsumata H."/>
            <person name="Yamazaki S."/>
            <person name="Fujita N."/>
        </authorList>
    </citation>
    <scope>NUCLEOTIDE SEQUENCE [LARGE SCALE GENOMIC DNA]</scope>
    <source>
        <strain evidence="2 3">NBRC 100433</strain>
    </source>
</reference>
<feature type="domain" description="Zinc finger CGNR" evidence="1">
    <location>
        <begin position="144"/>
        <end position="186"/>
    </location>
</feature>
<dbReference type="SUPFAM" id="SSF160904">
    <property type="entry name" value="Jann2411-like"/>
    <property type="match status" value="1"/>
</dbReference>
<sequence>MTGQWFTSPDGVRWFFDSGSLALDFGYTGDYGYDVSEWESLPDPPALDAWLTERFGRLASVPTAADFDRALALRSAVWAIAGSLADGQPAAPTAVDVVNEIAALPGPIPHLAGGTTPPPQLAVPTALSAIARDAIAVFGGDPARIRRCGADDCALIFYDGSRPGSRRWCSMRRCGNRAKVRNHRSRD</sequence>
<accession>G7H7S1</accession>
<name>G7H7S1_9ACTN</name>
<dbReference type="Proteomes" id="UP000035088">
    <property type="component" value="Unassembled WGS sequence"/>
</dbReference>
<dbReference type="Pfam" id="PF11706">
    <property type="entry name" value="zf-CGNR"/>
    <property type="match status" value="1"/>
</dbReference>
<keyword evidence="3" id="KW-1185">Reference proteome</keyword>
<dbReference type="PANTHER" id="PTHR35525:SF3">
    <property type="entry name" value="BLL6575 PROTEIN"/>
    <property type="match status" value="1"/>
</dbReference>
<comment type="caution">
    <text evidence="2">The sequence shown here is derived from an EMBL/GenBank/DDBJ whole genome shotgun (WGS) entry which is preliminary data.</text>
</comment>
<evidence type="ECO:0000313" key="3">
    <source>
        <dbReference type="Proteomes" id="UP000035088"/>
    </source>
</evidence>
<dbReference type="Gene3D" id="1.10.3300.10">
    <property type="entry name" value="Jann2411-like domain"/>
    <property type="match status" value="1"/>
</dbReference>
<gene>
    <name evidence="2" type="ORF">GOARA_091_00140</name>
</gene>
<dbReference type="AlphaFoldDB" id="G7H7S1"/>
<proteinExistence type="predicted"/>
<dbReference type="EMBL" id="BAEE01000091">
    <property type="protein sequence ID" value="GAB11896.1"/>
    <property type="molecule type" value="Genomic_DNA"/>
</dbReference>
<dbReference type="InterPro" id="IPR023286">
    <property type="entry name" value="ABATE_dom_sf"/>
</dbReference>
<evidence type="ECO:0000313" key="2">
    <source>
        <dbReference type="EMBL" id="GAB11896.1"/>
    </source>
</evidence>
<evidence type="ECO:0000259" key="1">
    <source>
        <dbReference type="Pfam" id="PF11706"/>
    </source>
</evidence>
<dbReference type="Pfam" id="PF07336">
    <property type="entry name" value="ABATE"/>
    <property type="match status" value="1"/>
</dbReference>
<organism evidence="2 3">
    <name type="scientific">Gordonia araii NBRC 100433</name>
    <dbReference type="NCBI Taxonomy" id="1073574"/>
    <lineage>
        <taxon>Bacteria</taxon>
        <taxon>Bacillati</taxon>
        <taxon>Actinomycetota</taxon>
        <taxon>Actinomycetes</taxon>
        <taxon>Mycobacteriales</taxon>
        <taxon>Gordoniaceae</taxon>
        <taxon>Gordonia</taxon>
    </lineage>
</organism>